<dbReference type="PANTHER" id="PTHR37969:SF1">
    <property type="entry name" value="PROTEIN CBG13105"/>
    <property type="match status" value="1"/>
</dbReference>
<dbReference type="EMBL" id="CATQJA010002596">
    <property type="protein sequence ID" value="CAJ0572325.1"/>
    <property type="molecule type" value="Genomic_DNA"/>
</dbReference>
<evidence type="ECO:0000313" key="12">
    <source>
        <dbReference type="Proteomes" id="UP001177023"/>
    </source>
</evidence>
<dbReference type="GO" id="GO:0005576">
    <property type="term" value="C:extracellular region"/>
    <property type="evidence" value="ECO:0007669"/>
    <property type="project" value="UniProtKB-SubCell"/>
</dbReference>
<evidence type="ECO:0000256" key="3">
    <source>
        <dbReference type="ARBA" id="ARBA00022525"/>
    </source>
</evidence>
<feature type="domain" description="Pepsin inhibitor-3-like repeated" evidence="10">
    <location>
        <begin position="16"/>
        <end position="88"/>
    </location>
</feature>
<dbReference type="AlphaFoldDB" id="A0AA36CNY3"/>
<keyword evidence="12" id="KW-1185">Reference proteome</keyword>
<dbReference type="Pfam" id="PF06394">
    <property type="entry name" value="Pepsin-I3"/>
    <property type="match status" value="2"/>
</dbReference>
<organism evidence="11 12">
    <name type="scientific">Mesorhabditis spiculigera</name>
    <dbReference type="NCBI Taxonomy" id="96644"/>
    <lineage>
        <taxon>Eukaryota</taxon>
        <taxon>Metazoa</taxon>
        <taxon>Ecdysozoa</taxon>
        <taxon>Nematoda</taxon>
        <taxon>Chromadorea</taxon>
        <taxon>Rhabditida</taxon>
        <taxon>Rhabditina</taxon>
        <taxon>Rhabditomorpha</taxon>
        <taxon>Rhabditoidea</taxon>
        <taxon>Rhabditidae</taxon>
        <taxon>Mesorhabditinae</taxon>
        <taxon>Mesorhabditis</taxon>
    </lineage>
</organism>
<dbReference type="Proteomes" id="UP001177023">
    <property type="component" value="Unassembled WGS sequence"/>
</dbReference>
<dbReference type="InterPro" id="IPR038412">
    <property type="entry name" value="Pepsin-I3_sf"/>
</dbReference>
<keyword evidence="8" id="KW-0472">Membrane</keyword>
<keyword evidence="3" id="KW-0964">Secreted</keyword>
<sequence length="231" mass="25659">MKVAILIVLAACAYAAPREKRFAALGLAASGIGGATGCVVTGTTLYANGFKQRQLNDDEMSELEQYQVKLVDYKKKLKAALEKRRDSMKRRMTANSEMTKDEENSIAQSADLKAPTKPSFCKEEDTTQYIFDGCMVQSNKVYIGREYARDLTESEIVQLKDFDEKMTVYQKWAQKQMQKQMKGLFGGSDFFSALFGGEGPAGRQQQTPTTPEPEENAPDAPDAPKICTAIY</sequence>
<feature type="non-terminal residue" evidence="11">
    <location>
        <position position="231"/>
    </location>
</feature>
<comment type="subcellular location">
    <subcellularLocation>
        <location evidence="1">Secreted</location>
    </subcellularLocation>
</comment>
<accession>A0AA36CNY3</accession>
<dbReference type="InterPro" id="IPR051901">
    <property type="entry name" value="Protease_Inhibitor_I33"/>
</dbReference>
<evidence type="ECO:0000256" key="6">
    <source>
        <dbReference type="SAM" id="Coils"/>
    </source>
</evidence>
<evidence type="ECO:0000256" key="7">
    <source>
        <dbReference type="SAM" id="MobiDB-lite"/>
    </source>
</evidence>
<feature type="chain" id="PRO_5041397019" description="Pepsin inhibitor-3-like repeated domain-containing protein" evidence="9">
    <location>
        <begin position="16"/>
        <end position="231"/>
    </location>
</feature>
<evidence type="ECO:0000256" key="5">
    <source>
        <dbReference type="ARBA" id="ARBA00023157"/>
    </source>
</evidence>
<evidence type="ECO:0000256" key="2">
    <source>
        <dbReference type="ARBA" id="ARBA00008019"/>
    </source>
</evidence>
<evidence type="ECO:0000256" key="4">
    <source>
        <dbReference type="ARBA" id="ARBA00022729"/>
    </source>
</evidence>
<keyword evidence="8" id="KW-1133">Transmembrane helix</keyword>
<evidence type="ECO:0000256" key="9">
    <source>
        <dbReference type="SAM" id="SignalP"/>
    </source>
</evidence>
<name>A0AA36CNY3_9BILA</name>
<keyword evidence="4 9" id="KW-0732">Signal</keyword>
<evidence type="ECO:0000313" key="11">
    <source>
        <dbReference type="EMBL" id="CAJ0572325.1"/>
    </source>
</evidence>
<dbReference type="SUPFAM" id="SSF55149">
    <property type="entry name" value="Pepsin inhibitor-3"/>
    <property type="match status" value="1"/>
</dbReference>
<protein>
    <recommendedName>
        <fullName evidence="10">Pepsin inhibitor-3-like repeated domain-containing protein</fullName>
    </recommendedName>
</protein>
<evidence type="ECO:0000259" key="10">
    <source>
        <dbReference type="Pfam" id="PF06394"/>
    </source>
</evidence>
<evidence type="ECO:0000256" key="1">
    <source>
        <dbReference type="ARBA" id="ARBA00004613"/>
    </source>
</evidence>
<evidence type="ECO:0000256" key="8">
    <source>
        <dbReference type="SAM" id="Phobius"/>
    </source>
</evidence>
<dbReference type="Gene3D" id="3.30.1120.50">
    <property type="entry name" value="Pepsin inhibitor-3"/>
    <property type="match status" value="2"/>
</dbReference>
<feature type="signal peptide" evidence="9">
    <location>
        <begin position="1"/>
        <end position="15"/>
    </location>
</feature>
<feature type="coiled-coil region" evidence="6">
    <location>
        <begin position="56"/>
        <end position="83"/>
    </location>
</feature>
<gene>
    <name evidence="11" type="ORF">MSPICULIGERA_LOCUS10714</name>
</gene>
<keyword evidence="5" id="KW-1015">Disulfide bond</keyword>
<keyword evidence="8" id="KW-0812">Transmembrane</keyword>
<comment type="similarity">
    <text evidence="2">Belongs to the protease inhibitor I33 family.</text>
</comment>
<feature type="domain" description="Pepsin inhibitor-3-like repeated" evidence="10">
    <location>
        <begin position="113"/>
        <end position="186"/>
    </location>
</feature>
<comment type="caution">
    <text evidence="11">The sequence shown here is derived from an EMBL/GenBank/DDBJ whole genome shotgun (WGS) entry which is preliminary data.</text>
</comment>
<feature type="region of interest" description="Disordered" evidence="7">
    <location>
        <begin position="86"/>
        <end position="111"/>
    </location>
</feature>
<feature type="transmembrane region" description="Helical" evidence="8">
    <location>
        <begin position="25"/>
        <end position="47"/>
    </location>
</feature>
<feature type="region of interest" description="Disordered" evidence="7">
    <location>
        <begin position="196"/>
        <end position="231"/>
    </location>
</feature>
<dbReference type="InterPro" id="IPR010480">
    <property type="entry name" value="Pepsin-I3"/>
</dbReference>
<keyword evidence="6" id="KW-0175">Coiled coil</keyword>
<reference evidence="11" key="1">
    <citation type="submission" date="2023-06" db="EMBL/GenBank/DDBJ databases">
        <authorList>
            <person name="Delattre M."/>
        </authorList>
    </citation>
    <scope>NUCLEOTIDE SEQUENCE</scope>
    <source>
        <strain evidence="11">AF72</strain>
    </source>
</reference>
<proteinExistence type="inferred from homology"/>
<dbReference type="PANTHER" id="PTHR37969">
    <property type="entry name" value="PROTEIN CBG07421-RELATED"/>
    <property type="match status" value="1"/>
</dbReference>